<dbReference type="Proteomes" id="UP001293718">
    <property type="component" value="Unassembled WGS sequence"/>
</dbReference>
<dbReference type="InterPro" id="IPR056422">
    <property type="entry name" value="BP74_N"/>
</dbReference>
<dbReference type="PANTHER" id="PTHR35883:SF1">
    <property type="entry name" value="CALMODULIN-BINDING PROTEIN CAM-BP15-RELATED"/>
    <property type="match status" value="1"/>
</dbReference>
<evidence type="ECO:0000313" key="3">
    <source>
        <dbReference type="Proteomes" id="UP001293718"/>
    </source>
</evidence>
<reference evidence="2 3" key="1">
    <citation type="submission" date="2023-11" db="EMBL/GenBank/DDBJ databases">
        <title>Draft genome of Azohydromonas lata strain H1 (DSM1123), a polyhydroxyalkanoate producer.</title>
        <authorList>
            <person name="Traversa D."/>
            <person name="D'Addabbo P."/>
            <person name="Pazzani C."/>
            <person name="Manzari C."/>
            <person name="Chiara M."/>
            <person name="Scrascia M."/>
        </authorList>
    </citation>
    <scope>NUCLEOTIDE SEQUENCE [LARGE SCALE GENOMIC DNA]</scope>
    <source>
        <strain evidence="2 3">H1</strain>
    </source>
</reference>
<organism evidence="2 3">
    <name type="scientific">Azohydromonas lata</name>
    <dbReference type="NCBI Taxonomy" id="45677"/>
    <lineage>
        <taxon>Bacteria</taxon>
        <taxon>Pseudomonadati</taxon>
        <taxon>Pseudomonadota</taxon>
        <taxon>Betaproteobacteria</taxon>
        <taxon>Burkholderiales</taxon>
        <taxon>Sphaerotilaceae</taxon>
        <taxon>Azohydromonas</taxon>
    </lineage>
</organism>
<dbReference type="Pfam" id="PF23621">
    <property type="entry name" value="BP74_N"/>
    <property type="match status" value="1"/>
</dbReference>
<dbReference type="EMBL" id="JAXOJX010000044">
    <property type="protein sequence ID" value="MDZ5459431.1"/>
    <property type="molecule type" value="Genomic_DNA"/>
</dbReference>
<proteinExistence type="predicted"/>
<evidence type="ECO:0000313" key="2">
    <source>
        <dbReference type="EMBL" id="MDZ5459431.1"/>
    </source>
</evidence>
<dbReference type="RefSeq" id="WP_322467166.1">
    <property type="nucleotide sequence ID" value="NZ_JAXOJX010000044.1"/>
</dbReference>
<comment type="caution">
    <text evidence="2">The sequence shown here is derived from an EMBL/GenBank/DDBJ whole genome shotgun (WGS) entry which is preliminary data.</text>
</comment>
<gene>
    <name evidence="2" type="ORF">SM757_22890</name>
</gene>
<feature type="domain" description="BP74 N-terminal" evidence="1">
    <location>
        <begin position="19"/>
        <end position="120"/>
    </location>
</feature>
<dbReference type="PANTHER" id="PTHR35883">
    <property type="entry name" value="CYCLIC AMP-INDUCIBLE PROTEIN BP74-RELATED"/>
    <property type="match status" value="1"/>
</dbReference>
<keyword evidence="3" id="KW-1185">Reference proteome</keyword>
<protein>
    <recommendedName>
        <fullName evidence="1">BP74 N-terminal domain-containing protein</fullName>
    </recommendedName>
</protein>
<evidence type="ECO:0000259" key="1">
    <source>
        <dbReference type="Pfam" id="PF23621"/>
    </source>
</evidence>
<sequence length="125" mass="14231">MGAAWFRFINADGSDADLHERGFVFELNDPLKIDDARRILAGQEKIRIHVAGCVIPQSMPYNPEWSFHLDPASIRFFAVQEHVALDVNMYYVEDHLDQIGSSFLPGRCWSPGDSRLVAEVWPPMD</sequence>
<dbReference type="InterPro" id="IPR053344">
    <property type="entry name" value="cAMP-inducible_BP74-like"/>
</dbReference>
<name>A0ABU5IKM2_9BURK</name>
<accession>A0ABU5IKM2</accession>